<keyword evidence="9" id="KW-0090">Biological rhythms</keyword>
<keyword evidence="4" id="KW-0156">Chromatin regulator</keyword>
<dbReference type="AlphaFoldDB" id="A0AAQ4DVA0"/>
<proteinExistence type="predicted"/>
<dbReference type="PANTHER" id="PTHR12461">
    <property type="entry name" value="HYPOXIA-INDUCIBLE FACTOR 1 ALPHA INHIBITOR-RELATED"/>
    <property type="match status" value="1"/>
</dbReference>
<keyword evidence="6" id="KW-0560">Oxidoreductase</keyword>
<dbReference type="InterPro" id="IPR003347">
    <property type="entry name" value="JmjC_dom"/>
</dbReference>
<dbReference type="Gene3D" id="2.60.120.650">
    <property type="entry name" value="Cupin"/>
    <property type="match status" value="1"/>
</dbReference>
<dbReference type="Proteomes" id="UP001321473">
    <property type="component" value="Unassembled WGS sequence"/>
</dbReference>
<organism evidence="15 16">
    <name type="scientific">Amblyomma americanum</name>
    <name type="common">Lone star tick</name>
    <dbReference type="NCBI Taxonomy" id="6943"/>
    <lineage>
        <taxon>Eukaryota</taxon>
        <taxon>Metazoa</taxon>
        <taxon>Ecdysozoa</taxon>
        <taxon>Arthropoda</taxon>
        <taxon>Chelicerata</taxon>
        <taxon>Arachnida</taxon>
        <taxon>Acari</taxon>
        <taxon>Parasitiformes</taxon>
        <taxon>Ixodida</taxon>
        <taxon>Ixodoidea</taxon>
        <taxon>Ixodidae</taxon>
        <taxon>Amblyomminae</taxon>
        <taxon>Amblyomma</taxon>
    </lineage>
</organism>
<comment type="caution">
    <text evidence="15">The sequence shown here is derived from an EMBL/GenBank/DDBJ whole genome shotgun (WGS) entry which is preliminary data.</text>
</comment>
<reference evidence="15 16" key="1">
    <citation type="journal article" date="2023" name="Arcadia Sci">
        <title>De novo assembly of a long-read Amblyomma americanum tick genome.</title>
        <authorList>
            <person name="Chou S."/>
            <person name="Poskanzer K.E."/>
            <person name="Rollins M."/>
            <person name="Thuy-Boun P.S."/>
        </authorList>
    </citation>
    <scope>NUCLEOTIDE SEQUENCE [LARGE SCALE GENOMIC DNA]</scope>
    <source>
        <strain evidence="15">F_SG_1</strain>
        <tissue evidence="15">Salivary glands</tissue>
    </source>
</reference>
<evidence type="ECO:0000256" key="12">
    <source>
        <dbReference type="ARBA" id="ARBA00023306"/>
    </source>
</evidence>
<dbReference type="EMBL" id="JARKHS020026398">
    <property type="protein sequence ID" value="KAK8766390.1"/>
    <property type="molecule type" value="Genomic_DNA"/>
</dbReference>
<gene>
    <name evidence="15" type="ORF">V5799_006832</name>
</gene>
<dbReference type="InterPro" id="IPR041667">
    <property type="entry name" value="Cupin_8"/>
</dbReference>
<feature type="domain" description="JmjC" evidence="14">
    <location>
        <begin position="271"/>
        <end position="415"/>
    </location>
</feature>
<evidence type="ECO:0000256" key="3">
    <source>
        <dbReference type="ARBA" id="ARBA00022723"/>
    </source>
</evidence>
<protein>
    <recommendedName>
        <fullName evidence="13">JmjC domain-containing protein 5</fullName>
    </recommendedName>
</protein>
<dbReference type="GO" id="GO:0005634">
    <property type="term" value="C:nucleus"/>
    <property type="evidence" value="ECO:0007669"/>
    <property type="project" value="UniProtKB-SubCell"/>
</dbReference>
<evidence type="ECO:0000256" key="7">
    <source>
        <dbReference type="ARBA" id="ARBA00023004"/>
    </source>
</evidence>
<evidence type="ECO:0000256" key="5">
    <source>
        <dbReference type="ARBA" id="ARBA00022964"/>
    </source>
</evidence>
<evidence type="ECO:0000256" key="10">
    <source>
        <dbReference type="ARBA" id="ARBA00023163"/>
    </source>
</evidence>
<evidence type="ECO:0000256" key="8">
    <source>
        <dbReference type="ARBA" id="ARBA00023015"/>
    </source>
</evidence>
<dbReference type="InterPro" id="IPR056520">
    <property type="entry name" value="ARM_KDM8_N"/>
</dbReference>
<evidence type="ECO:0000256" key="2">
    <source>
        <dbReference type="ARBA" id="ARBA00004123"/>
    </source>
</evidence>
<evidence type="ECO:0000259" key="14">
    <source>
        <dbReference type="PROSITE" id="PS51184"/>
    </source>
</evidence>
<dbReference type="SUPFAM" id="SSF51197">
    <property type="entry name" value="Clavaminate synthase-like"/>
    <property type="match status" value="1"/>
</dbReference>
<keyword evidence="16" id="KW-1185">Reference proteome</keyword>
<evidence type="ECO:0000256" key="9">
    <source>
        <dbReference type="ARBA" id="ARBA00023108"/>
    </source>
</evidence>
<dbReference type="Pfam" id="PF24472">
    <property type="entry name" value="ARM_KDM8_N"/>
    <property type="match status" value="1"/>
</dbReference>
<keyword evidence="10" id="KW-0804">Transcription</keyword>
<dbReference type="PROSITE" id="PS51184">
    <property type="entry name" value="JMJC"/>
    <property type="match status" value="1"/>
</dbReference>
<keyword evidence="12" id="KW-0131">Cell cycle</keyword>
<evidence type="ECO:0000313" key="16">
    <source>
        <dbReference type="Proteomes" id="UP001321473"/>
    </source>
</evidence>
<keyword evidence="11" id="KW-0539">Nucleus</keyword>
<dbReference type="GO" id="GO:0048511">
    <property type="term" value="P:rhythmic process"/>
    <property type="evidence" value="ECO:0007669"/>
    <property type="project" value="UniProtKB-KW"/>
</dbReference>
<dbReference type="GO" id="GO:0046872">
    <property type="term" value="F:metal ion binding"/>
    <property type="evidence" value="ECO:0007669"/>
    <property type="project" value="UniProtKB-KW"/>
</dbReference>
<evidence type="ECO:0000256" key="13">
    <source>
        <dbReference type="ARBA" id="ARBA00049800"/>
    </source>
</evidence>
<evidence type="ECO:0000256" key="4">
    <source>
        <dbReference type="ARBA" id="ARBA00022853"/>
    </source>
</evidence>
<dbReference type="FunFam" id="2.60.120.650:FF:000061">
    <property type="entry name" value="Glucosamine 6-phosphate N-acetyltransferase"/>
    <property type="match status" value="1"/>
</dbReference>
<name>A0AAQ4DVA0_AMBAM</name>
<comment type="subcellular location">
    <subcellularLocation>
        <location evidence="2">Nucleus</location>
    </subcellularLocation>
</comment>
<sequence>MCDCCRWPISTDFTLVFTMTSLAEKHLGCLVTFVTDDIVDGDEPVVFLLRKCVDFVNHAHACEDMTALQENFETARAIRDMSWEMINIGHWKDVPLGWRRMYSYGSLLKALCELGQAKPMEDILNTCDMGLILGAPVMENVLAKLATIVHKELPELISSQVLKKVECEALPSLDLKFPVTRLPCPSVEHFMTAYLKEEQPVIITKGMDYWPALSCRPWSIRHLVTVAGGRTVPVELGSRYTDEEWSQKLMTLASFVRTYILKEEGPDVGVGYMAQHQLFHQIPELRDDICIPTYCCLSEKDEEPDINLWFGPEGTVSPLHHDPKNNLLAQVFGEKYIRLYGKAQTPFLYPYEEQLLENTSQVDIEDPDFDKFPLFEKAEYTECVLKAGEMLFIPPKCWHFVRSLSPSLSISFWWE</sequence>
<dbReference type="SMART" id="SM00558">
    <property type="entry name" value="JmjC"/>
    <property type="match status" value="1"/>
</dbReference>
<evidence type="ECO:0000256" key="6">
    <source>
        <dbReference type="ARBA" id="ARBA00023002"/>
    </source>
</evidence>
<evidence type="ECO:0000256" key="11">
    <source>
        <dbReference type="ARBA" id="ARBA00023242"/>
    </source>
</evidence>
<accession>A0AAQ4DVA0</accession>
<keyword evidence="8" id="KW-0805">Transcription regulation</keyword>
<evidence type="ECO:0000313" key="15">
    <source>
        <dbReference type="EMBL" id="KAK8766390.1"/>
    </source>
</evidence>
<keyword evidence="5" id="KW-0223">Dioxygenase</keyword>
<dbReference type="PANTHER" id="PTHR12461:SF106">
    <property type="entry name" value="BIFUNCTIONAL PEPTIDASE AND ARGINYL-HYDROXYLASE JMJD5"/>
    <property type="match status" value="1"/>
</dbReference>
<keyword evidence="3" id="KW-0479">Metal-binding</keyword>
<keyword evidence="7" id="KW-0408">Iron</keyword>
<dbReference type="GO" id="GO:0051864">
    <property type="term" value="F:histone H3K36 demethylase activity"/>
    <property type="evidence" value="ECO:0007669"/>
    <property type="project" value="TreeGrafter"/>
</dbReference>
<evidence type="ECO:0000256" key="1">
    <source>
        <dbReference type="ARBA" id="ARBA00001954"/>
    </source>
</evidence>
<comment type="cofactor">
    <cofactor evidence="1">
        <name>Fe(2+)</name>
        <dbReference type="ChEBI" id="CHEBI:29033"/>
    </cofactor>
</comment>
<dbReference type="Pfam" id="PF13621">
    <property type="entry name" value="Cupin_8"/>
    <property type="match status" value="1"/>
</dbReference>